<organism evidence="1 2">
    <name type="scientific">Gimesia panareensis</name>
    <dbReference type="NCBI Taxonomy" id="2527978"/>
    <lineage>
        <taxon>Bacteria</taxon>
        <taxon>Pseudomonadati</taxon>
        <taxon>Planctomycetota</taxon>
        <taxon>Planctomycetia</taxon>
        <taxon>Planctomycetales</taxon>
        <taxon>Planctomycetaceae</taxon>
        <taxon>Gimesia</taxon>
    </lineage>
</organism>
<sequence>MIQNQSDFIERETRQIKIRLQKTLGDIEGCRHHYLLEAIPGMMPVVEQVIQEFIAETKNSVEFAHAQEELQHVNYDADDLARLVDQYAAQPQMQIALKVAYETWKNAPGSQELLRQIVDHADSISSSGSETFTSSQAPT</sequence>
<gene>
    <name evidence="1" type="ORF">Enr10x_37120</name>
</gene>
<keyword evidence="2" id="KW-1185">Reference proteome</keyword>
<evidence type="ECO:0000313" key="2">
    <source>
        <dbReference type="Proteomes" id="UP000315647"/>
    </source>
</evidence>
<dbReference type="AlphaFoldDB" id="A0A517Q9R9"/>
<evidence type="ECO:0000313" key="1">
    <source>
        <dbReference type="EMBL" id="QDT28370.1"/>
    </source>
</evidence>
<dbReference type="EMBL" id="CP037421">
    <property type="protein sequence ID" value="QDT28370.1"/>
    <property type="molecule type" value="Genomic_DNA"/>
</dbReference>
<name>A0A517Q9R9_9PLAN</name>
<protein>
    <submittedName>
        <fullName evidence="1">Uncharacterized protein</fullName>
    </submittedName>
</protein>
<dbReference type="RefSeq" id="WP_145450884.1">
    <property type="nucleotide sequence ID" value="NZ_CP037421.1"/>
</dbReference>
<accession>A0A517Q9R9</accession>
<reference evidence="1 2" key="1">
    <citation type="submission" date="2019-03" db="EMBL/GenBank/DDBJ databases">
        <title>Deep-cultivation of Planctomycetes and their phenomic and genomic characterization uncovers novel biology.</title>
        <authorList>
            <person name="Wiegand S."/>
            <person name="Jogler M."/>
            <person name="Boedeker C."/>
            <person name="Pinto D."/>
            <person name="Vollmers J."/>
            <person name="Rivas-Marin E."/>
            <person name="Kohn T."/>
            <person name="Peeters S.H."/>
            <person name="Heuer A."/>
            <person name="Rast P."/>
            <person name="Oberbeckmann S."/>
            <person name="Bunk B."/>
            <person name="Jeske O."/>
            <person name="Meyerdierks A."/>
            <person name="Storesund J.E."/>
            <person name="Kallscheuer N."/>
            <person name="Luecker S."/>
            <person name="Lage O.M."/>
            <person name="Pohl T."/>
            <person name="Merkel B.J."/>
            <person name="Hornburger P."/>
            <person name="Mueller R.-W."/>
            <person name="Bruemmer F."/>
            <person name="Labrenz M."/>
            <person name="Spormann A.M."/>
            <person name="Op den Camp H."/>
            <person name="Overmann J."/>
            <person name="Amann R."/>
            <person name="Jetten M.S.M."/>
            <person name="Mascher T."/>
            <person name="Medema M.H."/>
            <person name="Devos D.P."/>
            <person name="Kaster A.-K."/>
            <person name="Ovreas L."/>
            <person name="Rohde M."/>
            <person name="Galperin M.Y."/>
            <person name="Jogler C."/>
        </authorList>
    </citation>
    <scope>NUCLEOTIDE SEQUENCE [LARGE SCALE GENOMIC DNA]</scope>
    <source>
        <strain evidence="1 2">Enr10</strain>
    </source>
</reference>
<dbReference type="Proteomes" id="UP000315647">
    <property type="component" value="Chromosome"/>
</dbReference>
<proteinExistence type="predicted"/>